<organism evidence="2">
    <name type="scientific">Anguilla anguilla</name>
    <name type="common">European freshwater eel</name>
    <name type="synonym">Muraena anguilla</name>
    <dbReference type="NCBI Taxonomy" id="7936"/>
    <lineage>
        <taxon>Eukaryota</taxon>
        <taxon>Metazoa</taxon>
        <taxon>Chordata</taxon>
        <taxon>Craniata</taxon>
        <taxon>Vertebrata</taxon>
        <taxon>Euteleostomi</taxon>
        <taxon>Actinopterygii</taxon>
        <taxon>Neopterygii</taxon>
        <taxon>Teleostei</taxon>
        <taxon>Anguilliformes</taxon>
        <taxon>Anguillidae</taxon>
        <taxon>Anguilla</taxon>
    </lineage>
</organism>
<evidence type="ECO:0000313" key="2">
    <source>
        <dbReference type="EMBL" id="JAH71888.1"/>
    </source>
</evidence>
<reference evidence="2" key="2">
    <citation type="journal article" date="2015" name="Fish Shellfish Immunol.">
        <title>Early steps in the European eel (Anguilla anguilla)-Vibrio vulnificus interaction in the gills: Role of the RtxA13 toxin.</title>
        <authorList>
            <person name="Callol A."/>
            <person name="Pajuelo D."/>
            <person name="Ebbesson L."/>
            <person name="Teles M."/>
            <person name="MacKenzie S."/>
            <person name="Amaro C."/>
        </authorList>
    </citation>
    <scope>NUCLEOTIDE SEQUENCE</scope>
</reference>
<evidence type="ECO:0000256" key="1">
    <source>
        <dbReference type="SAM" id="Phobius"/>
    </source>
</evidence>
<accession>A0A0E9V3R6</accession>
<keyword evidence="1" id="KW-1133">Transmembrane helix</keyword>
<keyword evidence="1" id="KW-0472">Membrane</keyword>
<name>A0A0E9V3R6_ANGAN</name>
<proteinExistence type="predicted"/>
<dbReference type="EMBL" id="GBXM01036689">
    <property type="protein sequence ID" value="JAH71888.1"/>
    <property type="molecule type" value="Transcribed_RNA"/>
</dbReference>
<sequence>MHLSQSADGCMVAVGHMTCLSLSADGCMVAMVAVVM</sequence>
<protein>
    <submittedName>
        <fullName evidence="2">Uncharacterized protein</fullName>
    </submittedName>
</protein>
<reference evidence="2" key="1">
    <citation type="submission" date="2014-11" db="EMBL/GenBank/DDBJ databases">
        <authorList>
            <person name="Amaro Gonzalez C."/>
        </authorList>
    </citation>
    <scope>NUCLEOTIDE SEQUENCE</scope>
</reference>
<dbReference type="AlphaFoldDB" id="A0A0E9V3R6"/>
<feature type="transmembrane region" description="Helical" evidence="1">
    <location>
        <begin position="12"/>
        <end position="35"/>
    </location>
</feature>
<keyword evidence="1" id="KW-0812">Transmembrane</keyword>